<comment type="catalytic activity">
    <reaction evidence="1">
        <text>[(1-&gt;4)-alpha-D-glucosyl](n) + ADP-alpha-D-glucose = [(1-&gt;4)-alpha-D-glucosyl](n+1) + ADP + H(+)</text>
        <dbReference type="Rhea" id="RHEA:18189"/>
        <dbReference type="Rhea" id="RHEA-COMP:9584"/>
        <dbReference type="Rhea" id="RHEA-COMP:9587"/>
        <dbReference type="ChEBI" id="CHEBI:15378"/>
        <dbReference type="ChEBI" id="CHEBI:15444"/>
        <dbReference type="ChEBI" id="CHEBI:57498"/>
        <dbReference type="ChEBI" id="CHEBI:456216"/>
        <dbReference type="EC" id="2.4.1.21"/>
    </reaction>
</comment>
<keyword evidence="3" id="KW-0328">Glycosyltransferase</keyword>
<comment type="caution">
    <text evidence="7">The sequence shown here is derived from an EMBL/GenBank/DDBJ whole genome shotgun (WGS) entry which is preliminary data.</text>
</comment>
<keyword evidence="8" id="KW-1185">Reference proteome</keyword>
<dbReference type="GO" id="GO:0009011">
    <property type="term" value="F:alpha-1,4-glucan glucosyltransferase (ADP-glucose donor) activity"/>
    <property type="evidence" value="ECO:0007669"/>
    <property type="project" value="UniProtKB-EC"/>
</dbReference>
<evidence type="ECO:0000259" key="6">
    <source>
        <dbReference type="Pfam" id="PF08323"/>
    </source>
</evidence>
<dbReference type="SUPFAM" id="SSF53756">
    <property type="entry name" value="UDP-Glycosyltransferase/glycogen phosphorylase"/>
    <property type="match status" value="1"/>
</dbReference>
<dbReference type="GO" id="GO:0005978">
    <property type="term" value="P:glycogen biosynthetic process"/>
    <property type="evidence" value="ECO:0007669"/>
    <property type="project" value="TreeGrafter"/>
</dbReference>
<evidence type="ECO:0000256" key="3">
    <source>
        <dbReference type="ARBA" id="ARBA00022676"/>
    </source>
</evidence>
<organism evidence="7 8">
    <name type="scientific">Shewanella benthica KT99</name>
    <dbReference type="NCBI Taxonomy" id="314608"/>
    <lineage>
        <taxon>Bacteria</taxon>
        <taxon>Pseudomonadati</taxon>
        <taxon>Pseudomonadota</taxon>
        <taxon>Gammaproteobacteria</taxon>
        <taxon>Alteromonadales</taxon>
        <taxon>Shewanellaceae</taxon>
        <taxon>Shewanella</taxon>
    </lineage>
</organism>
<dbReference type="GO" id="GO:0005829">
    <property type="term" value="C:cytosol"/>
    <property type="evidence" value="ECO:0007669"/>
    <property type="project" value="TreeGrafter"/>
</dbReference>
<protein>
    <recommendedName>
        <fullName evidence="2">starch synthase</fullName>
        <ecNumber evidence="2">2.4.1.21</ecNumber>
    </recommendedName>
</protein>
<dbReference type="PANTHER" id="PTHR45825:SF11">
    <property type="entry name" value="ALPHA AMYLASE DOMAIN-CONTAINING PROTEIN"/>
    <property type="match status" value="1"/>
</dbReference>
<dbReference type="EC" id="2.4.1.21" evidence="2"/>
<dbReference type="RefSeq" id="WP_005497584.1">
    <property type="nucleotide sequence ID" value="NZ_ABIC01000007.1"/>
</dbReference>
<dbReference type="Gene3D" id="3.40.50.2000">
    <property type="entry name" value="Glycogen Phosphorylase B"/>
    <property type="match status" value="2"/>
</dbReference>
<name>A9D2I6_9GAMM</name>
<dbReference type="PANTHER" id="PTHR45825">
    <property type="entry name" value="GRANULE-BOUND STARCH SYNTHASE 1, CHLOROPLASTIC/AMYLOPLASTIC"/>
    <property type="match status" value="1"/>
</dbReference>
<sequence>MLAAENGSIPRAKVGGMADVIRDLPAALAQQDVIADVIMPSYGFLAGSVNAIKLAEFRVTFSGSRQSVSLLSTPNPDVEGAVIYFIDIQDGVFSGKPHEIYSQGSDERPFAEDANKFALFCLCVATAINEQLLPMPDLIHLHDWHSAMFALLSQYDDNFQHLSAIPCVYTIHNLAIQGTRPLRDDSSSLNAWFPNLLDKLTSDQLESVIDPRYRHCINPMRVGINLCAKVHLVSPTYADEVLKPSDHDAGFFGGEGLEADLQRKQDSGALVGILNACVYDELGDETRVALSVKESLGIAEQDDSWLGLLELMESALLCWQGDKQWVTGCDQIALTRISGLWRRVWLSKDTQVYKLQSADKPSRNKHKGPSMLVTSVGRLTDQKVLILRQRVLLANGQRVSVLESILQALAQAHPEGVFILLGSGDAEIAREFSAIAARYANFIFLNGYDEAVSDALYRNGDLFMMPSSFEPCGISQMLAMKAGQICLVHGVGGLRDTVADNETGYLFFGDSLAGQAESLLERFSDVLGEYNSDKWLNMERLASQQRFDWANSALKYKQDLYGFA</sequence>
<dbReference type="Proteomes" id="UP000005839">
    <property type="component" value="Unassembled WGS sequence"/>
</dbReference>
<accession>A9D2I6</accession>
<gene>
    <name evidence="7" type="ORF">KT99_04414</name>
</gene>
<evidence type="ECO:0000259" key="5">
    <source>
        <dbReference type="Pfam" id="PF00534"/>
    </source>
</evidence>
<reference evidence="7 8" key="1">
    <citation type="submission" date="2007-10" db="EMBL/GenBank/DDBJ databases">
        <authorList>
            <person name="Yayanos A."/>
            <person name="Ferriera S."/>
            <person name="Johnson J."/>
            <person name="Kravitz S."/>
            <person name="Halpern A."/>
            <person name="Remington K."/>
            <person name="Beeson K."/>
            <person name="Tran B."/>
            <person name="Rogers Y.-H."/>
            <person name="Friedman R."/>
            <person name="Venter J.C."/>
        </authorList>
    </citation>
    <scope>NUCLEOTIDE SEQUENCE [LARGE SCALE GENOMIC DNA]</scope>
    <source>
        <strain evidence="7 8">KT99</strain>
    </source>
</reference>
<proteinExistence type="predicted"/>
<dbReference type="InterPro" id="IPR013534">
    <property type="entry name" value="Starch_synth_cat_dom"/>
</dbReference>
<evidence type="ECO:0000256" key="4">
    <source>
        <dbReference type="ARBA" id="ARBA00022679"/>
    </source>
</evidence>
<dbReference type="Pfam" id="PF00534">
    <property type="entry name" value="Glycos_transf_1"/>
    <property type="match status" value="1"/>
</dbReference>
<keyword evidence="4" id="KW-0808">Transferase</keyword>
<dbReference type="InterPro" id="IPR001296">
    <property type="entry name" value="Glyco_trans_1"/>
</dbReference>
<feature type="domain" description="Glycosyl transferase family 1" evidence="5">
    <location>
        <begin position="403"/>
        <end position="517"/>
    </location>
</feature>
<dbReference type="Pfam" id="PF08323">
    <property type="entry name" value="Glyco_transf_5"/>
    <property type="match status" value="1"/>
</dbReference>
<dbReference type="EMBL" id="ABIC01000007">
    <property type="protein sequence ID" value="EDQ01816.1"/>
    <property type="molecule type" value="Genomic_DNA"/>
</dbReference>
<evidence type="ECO:0000313" key="8">
    <source>
        <dbReference type="Proteomes" id="UP000005839"/>
    </source>
</evidence>
<feature type="domain" description="Starch synthase catalytic" evidence="6">
    <location>
        <begin position="1"/>
        <end position="262"/>
    </location>
</feature>
<evidence type="ECO:0000256" key="1">
    <source>
        <dbReference type="ARBA" id="ARBA00001478"/>
    </source>
</evidence>
<dbReference type="AlphaFoldDB" id="A9D2I6"/>
<evidence type="ECO:0000256" key="2">
    <source>
        <dbReference type="ARBA" id="ARBA00012588"/>
    </source>
</evidence>
<dbReference type="STRING" id="314608.KT99_04414"/>
<evidence type="ECO:0000313" key="7">
    <source>
        <dbReference type="EMBL" id="EDQ01816.1"/>
    </source>
</evidence>